<gene>
    <name evidence="1" type="ORF">Cgig2_010252</name>
</gene>
<dbReference type="EMBL" id="JAKOGI010001476">
    <property type="protein sequence ID" value="KAJ8425413.1"/>
    <property type="molecule type" value="Genomic_DNA"/>
</dbReference>
<dbReference type="OrthoDB" id="425619at2759"/>
<sequence length="228" mass="26350">MCRIVDRGARQPPLAQSQQVSPYALLIDLDEGFALKHIPVIRVNRKKFAKIERDDVVPKIDYRVNAILCCAISANPSLVVIEGFVRIPIKTDRYTKEKTMLNFARMLIEVLIEGPFLKVVEFINDFGVKFQWKPILCGYYHLYDHETDANMEKLGMRQEWRVVNKEKKVEVEREDVNNPEQEVGDKFINVFRRTSKAPMSQPQTPIVDEVSAIGVTRPMETKAEKENE</sequence>
<comment type="caution">
    <text evidence="1">The sequence shown here is derived from an EMBL/GenBank/DDBJ whole genome shotgun (WGS) entry which is preliminary data.</text>
</comment>
<protein>
    <submittedName>
        <fullName evidence="1">Uncharacterized protein</fullName>
    </submittedName>
</protein>
<accession>A0A9Q1GSP1</accession>
<evidence type="ECO:0000313" key="1">
    <source>
        <dbReference type="EMBL" id="KAJ8425413.1"/>
    </source>
</evidence>
<dbReference type="AlphaFoldDB" id="A0A9Q1GSP1"/>
<organism evidence="1 2">
    <name type="scientific">Carnegiea gigantea</name>
    <dbReference type="NCBI Taxonomy" id="171969"/>
    <lineage>
        <taxon>Eukaryota</taxon>
        <taxon>Viridiplantae</taxon>
        <taxon>Streptophyta</taxon>
        <taxon>Embryophyta</taxon>
        <taxon>Tracheophyta</taxon>
        <taxon>Spermatophyta</taxon>
        <taxon>Magnoliopsida</taxon>
        <taxon>eudicotyledons</taxon>
        <taxon>Gunneridae</taxon>
        <taxon>Pentapetalae</taxon>
        <taxon>Caryophyllales</taxon>
        <taxon>Cactineae</taxon>
        <taxon>Cactaceae</taxon>
        <taxon>Cactoideae</taxon>
        <taxon>Echinocereeae</taxon>
        <taxon>Carnegiea</taxon>
    </lineage>
</organism>
<proteinExistence type="predicted"/>
<name>A0A9Q1GSP1_9CARY</name>
<keyword evidence="2" id="KW-1185">Reference proteome</keyword>
<evidence type="ECO:0000313" key="2">
    <source>
        <dbReference type="Proteomes" id="UP001153076"/>
    </source>
</evidence>
<dbReference type="Proteomes" id="UP001153076">
    <property type="component" value="Unassembled WGS sequence"/>
</dbReference>
<reference evidence="1" key="1">
    <citation type="submission" date="2022-04" db="EMBL/GenBank/DDBJ databases">
        <title>Carnegiea gigantea Genome sequencing and assembly v2.</title>
        <authorList>
            <person name="Copetti D."/>
            <person name="Sanderson M.J."/>
            <person name="Burquez A."/>
            <person name="Wojciechowski M.F."/>
        </authorList>
    </citation>
    <scope>NUCLEOTIDE SEQUENCE</scope>
    <source>
        <strain evidence="1">SGP5-SGP5p</strain>
        <tissue evidence="1">Aerial part</tissue>
    </source>
</reference>